<evidence type="ECO:0000313" key="1">
    <source>
        <dbReference type="EMBL" id="AKB28225.1"/>
    </source>
</evidence>
<dbReference type="Proteomes" id="UP000033111">
    <property type="component" value="Chromosome"/>
</dbReference>
<dbReference type="PATRIC" id="fig|1434120.4.peg.1935"/>
<dbReference type="OrthoDB" id="148000at2157"/>
<dbReference type="InterPro" id="IPR025591">
    <property type="entry name" value="RloB"/>
</dbReference>
<accession>A0A0E3P3H7</accession>
<gene>
    <name evidence="1" type="ORF">MSSIT_1506</name>
</gene>
<name>A0A0E3P3H7_9EURY</name>
<dbReference type="Pfam" id="PF13707">
    <property type="entry name" value="RloB"/>
    <property type="match status" value="1"/>
</dbReference>
<sequence>MKNPKKKVLKRKENTRYPRGNVYIFCEGLKTEKTYFERYKSKICQGRCIRRKLPEVKVIPSKNCGAIANIEFINSYARNEGVSDRDGDCLICVIDCDANKSENINQAIKLAKGNKNGSKIKVNICLSNPSFELWYLLHFELCDKPLSQEGLEAKLKNYISDYKKNVDYYDVLEKDMEIAMMHAEYLKKHHFENGIKLLSIESNPSTMVPYFLKHIQNFVIGQ</sequence>
<evidence type="ECO:0000313" key="2">
    <source>
        <dbReference type="Proteomes" id="UP000033111"/>
    </source>
</evidence>
<organism evidence="1 2">
    <name type="scientific">Methanosarcina siciliae T4/M</name>
    <dbReference type="NCBI Taxonomy" id="1434120"/>
    <lineage>
        <taxon>Archaea</taxon>
        <taxon>Methanobacteriati</taxon>
        <taxon>Methanobacteriota</taxon>
        <taxon>Stenosarchaea group</taxon>
        <taxon>Methanomicrobia</taxon>
        <taxon>Methanosarcinales</taxon>
        <taxon>Methanosarcinaceae</taxon>
        <taxon>Methanosarcina</taxon>
    </lineage>
</organism>
<evidence type="ECO:0008006" key="3">
    <source>
        <dbReference type="Google" id="ProtNLM"/>
    </source>
</evidence>
<dbReference type="EMBL" id="CP009506">
    <property type="protein sequence ID" value="AKB28225.1"/>
    <property type="molecule type" value="Genomic_DNA"/>
</dbReference>
<dbReference type="AlphaFoldDB" id="A0A0E3P3H7"/>
<proteinExistence type="predicted"/>
<reference evidence="1 2" key="1">
    <citation type="submission" date="2014-07" db="EMBL/GenBank/DDBJ databases">
        <title>Methanogenic archaea and the global carbon cycle.</title>
        <authorList>
            <person name="Henriksen J.R."/>
            <person name="Luke J."/>
            <person name="Reinhart S."/>
            <person name="Benedict M.N."/>
            <person name="Youngblut N.D."/>
            <person name="Metcalf M.E."/>
            <person name="Whitaker R.J."/>
            <person name="Metcalf W.W."/>
        </authorList>
    </citation>
    <scope>NUCLEOTIDE SEQUENCE [LARGE SCALE GENOMIC DNA]</scope>
    <source>
        <strain evidence="1 2">T4/M</strain>
    </source>
</reference>
<protein>
    <recommendedName>
        <fullName evidence="3">RloB-like protein</fullName>
    </recommendedName>
</protein>
<keyword evidence="2" id="KW-1185">Reference proteome</keyword>
<dbReference type="HOGENOM" id="CLU_090993_1_0_2"/>
<dbReference type="KEGG" id="msw:MSSIT_1506"/>
<dbReference type="RefSeq" id="WP_052721574.1">
    <property type="nucleotide sequence ID" value="NZ_CP009506.1"/>
</dbReference>
<dbReference type="GeneID" id="25418437"/>